<dbReference type="Ensembl" id="ENSENLT00000043457.1">
    <property type="protein sequence ID" value="ENSENLP00000042363.1"/>
    <property type="gene ID" value="ENSENLG00000018142.1"/>
</dbReference>
<name>A0A665WEK4_ECHNA</name>
<dbReference type="GO" id="GO:0006952">
    <property type="term" value="P:defense response"/>
    <property type="evidence" value="ECO:0007669"/>
    <property type="project" value="InterPro"/>
</dbReference>
<dbReference type="CTD" id="10563"/>
<evidence type="ECO:0000256" key="1">
    <source>
        <dbReference type="ARBA" id="ARBA00004613"/>
    </source>
</evidence>
<dbReference type="GO" id="GO:0005615">
    <property type="term" value="C:extracellular space"/>
    <property type="evidence" value="ECO:0007669"/>
    <property type="project" value="UniProtKB-KW"/>
</dbReference>
<dbReference type="PANTHER" id="PTHR12015">
    <property type="entry name" value="SMALL INDUCIBLE CYTOKINE A"/>
    <property type="match status" value="1"/>
</dbReference>
<dbReference type="Pfam" id="PF00048">
    <property type="entry name" value="IL8"/>
    <property type="match status" value="1"/>
</dbReference>
<dbReference type="PRINTS" id="PR00436">
    <property type="entry name" value="INTERLEUKIN8"/>
</dbReference>
<evidence type="ECO:0000256" key="2">
    <source>
        <dbReference type="ARBA" id="ARBA00010665"/>
    </source>
</evidence>
<evidence type="ECO:0000259" key="6">
    <source>
        <dbReference type="SMART" id="SM00199"/>
    </source>
</evidence>
<comment type="similarity">
    <text evidence="2">Belongs to the intercrine alpha (chemokine CxC) family.</text>
</comment>
<feature type="domain" description="Chemokine interleukin-8-like" evidence="6">
    <location>
        <begin position="25"/>
        <end position="86"/>
    </location>
</feature>
<reference evidence="7" key="2">
    <citation type="submission" date="2025-08" db="UniProtKB">
        <authorList>
            <consortium name="Ensembl"/>
        </authorList>
    </citation>
    <scope>IDENTIFICATION</scope>
</reference>
<dbReference type="AlphaFoldDB" id="A0A665WEK4"/>
<dbReference type="Gene3D" id="2.40.50.40">
    <property type="match status" value="1"/>
</dbReference>
<dbReference type="GO" id="GO:0008009">
    <property type="term" value="F:chemokine activity"/>
    <property type="evidence" value="ECO:0007669"/>
    <property type="project" value="InterPro"/>
</dbReference>
<dbReference type="PRINTS" id="PR00437">
    <property type="entry name" value="SMALLCYTKCXC"/>
</dbReference>
<reference evidence="7" key="3">
    <citation type="submission" date="2025-09" db="UniProtKB">
        <authorList>
            <consortium name="Ensembl"/>
        </authorList>
    </citation>
    <scope>IDENTIFICATION</scope>
</reference>
<dbReference type="SMART" id="SM00199">
    <property type="entry name" value="SCY"/>
    <property type="match status" value="1"/>
</dbReference>
<dbReference type="RefSeq" id="XP_029367086.1">
    <property type="nucleotide sequence ID" value="XM_029511226.1"/>
</dbReference>
<evidence type="ECO:0000313" key="8">
    <source>
        <dbReference type="Proteomes" id="UP000472264"/>
    </source>
</evidence>
<dbReference type="OMA" id="GCRCIRT"/>
<dbReference type="InParanoid" id="A0A665WEK4"/>
<dbReference type="InterPro" id="IPR001811">
    <property type="entry name" value="Chemokine_IL8-like_dom"/>
</dbReference>
<evidence type="ECO:0000256" key="3">
    <source>
        <dbReference type="ARBA" id="ARBA00022514"/>
    </source>
</evidence>
<sequence>MPKQLLLLAALTLLCCLISTHGFPMYGCKCIRTTSKFVPLRAIMKLEMRPISGHCRWVEFIIITKNGYKICIDPSAKWLSSTIRRLQMREGATTLSPTTAA</sequence>
<dbReference type="GeneID" id="115049195"/>
<dbReference type="Proteomes" id="UP000472264">
    <property type="component" value="Chromosome 9"/>
</dbReference>
<dbReference type="InterPro" id="IPR001089">
    <property type="entry name" value="Chemokine_CXC"/>
</dbReference>
<evidence type="ECO:0000256" key="4">
    <source>
        <dbReference type="ARBA" id="ARBA00022525"/>
    </source>
</evidence>
<dbReference type="InterPro" id="IPR036048">
    <property type="entry name" value="Interleukin_8-like_sf"/>
</dbReference>
<protein>
    <recommendedName>
        <fullName evidence="6">Chemokine interleukin-8-like domain-containing protein</fullName>
    </recommendedName>
</protein>
<dbReference type="InterPro" id="IPR039809">
    <property type="entry name" value="Chemokine_b/g/d"/>
</dbReference>
<organism evidence="7 8">
    <name type="scientific">Echeneis naucrates</name>
    <name type="common">Live sharksucker</name>
    <dbReference type="NCBI Taxonomy" id="173247"/>
    <lineage>
        <taxon>Eukaryota</taxon>
        <taxon>Metazoa</taxon>
        <taxon>Chordata</taxon>
        <taxon>Craniata</taxon>
        <taxon>Vertebrata</taxon>
        <taxon>Euteleostomi</taxon>
        <taxon>Actinopterygii</taxon>
        <taxon>Neopterygii</taxon>
        <taxon>Teleostei</taxon>
        <taxon>Neoteleostei</taxon>
        <taxon>Acanthomorphata</taxon>
        <taxon>Carangaria</taxon>
        <taxon>Carangiformes</taxon>
        <taxon>Echeneidae</taxon>
        <taxon>Echeneis</taxon>
    </lineage>
</organism>
<evidence type="ECO:0000313" key="7">
    <source>
        <dbReference type="Ensembl" id="ENSENLP00000042363.1"/>
    </source>
</evidence>
<keyword evidence="8" id="KW-1185">Reference proteome</keyword>
<proteinExistence type="inferred from homology"/>
<gene>
    <name evidence="7" type="primary">cxcl13</name>
</gene>
<dbReference type="GO" id="GO:0006955">
    <property type="term" value="P:immune response"/>
    <property type="evidence" value="ECO:0007669"/>
    <property type="project" value="InterPro"/>
</dbReference>
<dbReference type="InterPro" id="IPR033899">
    <property type="entry name" value="CXC_Chemokine_domain"/>
</dbReference>
<feature type="chain" id="PRO_5027877340" description="Chemokine interleukin-8-like domain-containing protein" evidence="5">
    <location>
        <begin position="23"/>
        <end position="101"/>
    </location>
</feature>
<feature type="signal peptide" evidence="5">
    <location>
        <begin position="1"/>
        <end position="22"/>
    </location>
</feature>
<dbReference type="CDD" id="cd00273">
    <property type="entry name" value="Chemokine_CXC"/>
    <property type="match status" value="1"/>
</dbReference>
<dbReference type="OrthoDB" id="9948647at2759"/>
<keyword evidence="4" id="KW-0964">Secreted</keyword>
<keyword evidence="5" id="KW-0732">Signal</keyword>
<dbReference type="SUPFAM" id="SSF54117">
    <property type="entry name" value="Interleukin 8-like chemokines"/>
    <property type="match status" value="1"/>
</dbReference>
<accession>A0A665WEK4</accession>
<reference evidence="7" key="1">
    <citation type="submission" date="2021-04" db="EMBL/GenBank/DDBJ databases">
        <authorList>
            <consortium name="Wellcome Sanger Institute Data Sharing"/>
        </authorList>
    </citation>
    <scope>NUCLEOTIDE SEQUENCE [LARGE SCALE GENOMIC DNA]</scope>
</reference>
<evidence type="ECO:0000256" key="5">
    <source>
        <dbReference type="SAM" id="SignalP"/>
    </source>
</evidence>
<comment type="subcellular location">
    <subcellularLocation>
        <location evidence="1">Secreted</location>
    </subcellularLocation>
</comment>
<keyword evidence="3" id="KW-0202">Cytokine</keyword>